<keyword evidence="4" id="KW-1185">Reference proteome</keyword>
<feature type="compositionally biased region" description="Low complexity" evidence="2">
    <location>
        <begin position="44"/>
        <end position="53"/>
    </location>
</feature>
<comment type="caution">
    <text evidence="3">The sequence shown here is derived from an EMBL/GenBank/DDBJ whole genome shotgun (WGS) entry which is preliminary data.</text>
</comment>
<evidence type="ECO:0000256" key="2">
    <source>
        <dbReference type="SAM" id="MobiDB-lite"/>
    </source>
</evidence>
<feature type="compositionally biased region" description="Acidic residues" evidence="2">
    <location>
        <begin position="340"/>
        <end position="353"/>
    </location>
</feature>
<feature type="region of interest" description="Disordered" evidence="2">
    <location>
        <begin position="18"/>
        <end position="176"/>
    </location>
</feature>
<feature type="compositionally biased region" description="Basic and acidic residues" evidence="2">
    <location>
        <begin position="75"/>
        <end position="84"/>
    </location>
</feature>
<evidence type="ECO:0000313" key="3">
    <source>
        <dbReference type="EMBL" id="KAG2307698.1"/>
    </source>
</evidence>
<organism evidence="3 4">
    <name type="scientific">Brassica carinata</name>
    <name type="common">Ethiopian mustard</name>
    <name type="synonym">Abyssinian cabbage</name>
    <dbReference type="NCBI Taxonomy" id="52824"/>
    <lineage>
        <taxon>Eukaryota</taxon>
        <taxon>Viridiplantae</taxon>
        <taxon>Streptophyta</taxon>
        <taxon>Embryophyta</taxon>
        <taxon>Tracheophyta</taxon>
        <taxon>Spermatophyta</taxon>
        <taxon>Magnoliopsida</taxon>
        <taxon>eudicotyledons</taxon>
        <taxon>Gunneridae</taxon>
        <taxon>Pentapetalae</taxon>
        <taxon>rosids</taxon>
        <taxon>malvids</taxon>
        <taxon>Brassicales</taxon>
        <taxon>Brassicaceae</taxon>
        <taxon>Brassiceae</taxon>
        <taxon>Brassica</taxon>
    </lineage>
</organism>
<sequence>MSGTPDLSALLKGKLQLLKKSATTGSPTRLNEADASPKERSESPEQAVDADPPAAEPAKKRSQKKGGKKNVPSKGKKDPKDGSHSGEGSLEGSQVEKKKKKTKRSREGHGDGEGRDGLAEDSTGTTGVRGSPAELHLGDVLAGTKSPYGPRNLPIRNPGSEPHCASLSEGSLGKRPRIDFSDRVEFSYNEGTPLVCNPGQRAELSRQIRGGPRELPPVDDLVFKDDYIEASLAQRTADGSVNVLVEKYDTALKQTMTELGASVKLSRVRLGVIERLRADQERINKNTLEEKEALRAKFEGLEAALKADRAAKKELARSGRHGSFSDADLAKVVEVHDSSPDEEEESDDEEELPLSDPVQTEEPPQEQEKEEELVSADALHPEASLPPAPIVEDPSAPKEPSA</sequence>
<feature type="compositionally biased region" description="Acidic residues" evidence="2">
    <location>
        <begin position="363"/>
        <end position="374"/>
    </location>
</feature>
<protein>
    <submittedName>
        <fullName evidence="3">Uncharacterized protein</fullName>
    </submittedName>
</protein>
<dbReference type="Proteomes" id="UP000886595">
    <property type="component" value="Unassembled WGS sequence"/>
</dbReference>
<feature type="compositionally biased region" description="Basic and acidic residues" evidence="2">
    <location>
        <begin position="105"/>
        <end position="118"/>
    </location>
</feature>
<feature type="coiled-coil region" evidence="1">
    <location>
        <begin position="277"/>
        <end position="304"/>
    </location>
</feature>
<evidence type="ECO:0000256" key="1">
    <source>
        <dbReference type="SAM" id="Coils"/>
    </source>
</evidence>
<keyword evidence="1" id="KW-0175">Coiled coil</keyword>
<proteinExistence type="predicted"/>
<name>A0A8X7VAI0_BRACI</name>
<gene>
    <name evidence="3" type="ORF">Bca52824_027446</name>
</gene>
<dbReference type="EMBL" id="JAAMPC010000006">
    <property type="protein sequence ID" value="KAG2307698.1"/>
    <property type="molecule type" value="Genomic_DNA"/>
</dbReference>
<evidence type="ECO:0000313" key="4">
    <source>
        <dbReference type="Proteomes" id="UP000886595"/>
    </source>
</evidence>
<dbReference type="AlphaFoldDB" id="A0A8X7VAI0"/>
<feature type="compositionally biased region" description="Basic and acidic residues" evidence="2">
    <location>
        <begin position="31"/>
        <end position="43"/>
    </location>
</feature>
<feature type="region of interest" description="Disordered" evidence="2">
    <location>
        <begin position="327"/>
        <end position="402"/>
    </location>
</feature>
<feature type="compositionally biased region" description="Basic and acidic residues" evidence="2">
    <location>
        <begin position="328"/>
        <end position="339"/>
    </location>
</feature>
<accession>A0A8X7VAI0</accession>
<reference evidence="3 4" key="1">
    <citation type="submission" date="2020-02" db="EMBL/GenBank/DDBJ databases">
        <authorList>
            <person name="Ma Q."/>
            <person name="Huang Y."/>
            <person name="Song X."/>
            <person name="Pei D."/>
        </authorList>
    </citation>
    <scope>NUCLEOTIDE SEQUENCE [LARGE SCALE GENOMIC DNA]</scope>
    <source>
        <strain evidence="3">Sxm20200214</strain>
        <tissue evidence="3">Leaf</tissue>
    </source>
</reference>